<dbReference type="SMART" id="SM00382">
    <property type="entry name" value="AAA"/>
    <property type="match status" value="1"/>
</dbReference>
<dbReference type="GO" id="GO:0006865">
    <property type="term" value="P:amino acid transport"/>
    <property type="evidence" value="ECO:0007669"/>
    <property type="project" value="UniProtKB-UniRule"/>
</dbReference>
<dbReference type="PROSITE" id="PS51371">
    <property type="entry name" value="CBS"/>
    <property type="match status" value="1"/>
</dbReference>
<gene>
    <name evidence="12" type="ORF">DIY07_09750</name>
    <name evidence="11" type="ORF">DQ08_09535</name>
</gene>
<dbReference type="Gene3D" id="3.40.50.300">
    <property type="entry name" value="P-loop containing nucleotide triphosphate hydrolases"/>
    <property type="match status" value="1"/>
</dbReference>
<dbReference type="KEGG" id="siz:SI82_09475"/>
<keyword evidence="8" id="KW-0997">Cell inner membrane</keyword>
<dbReference type="InterPro" id="IPR046342">
    <property type="entry name" value="CBS_dom_sf"/>
</dbReference>
<dbReference type="GO" id="GO:0016887">
    <property type="term" value="F:ATP hydrolysis activity"/>
    <property type="evidence" value="ECO:0007669"/>
    <property type="project" value="UniProtKB-UniRule"/>
</dbReference>
<evidence type="ECO:0000259" key="9">
    <source>
        <dbReference type="PROSITE" id="PS50893"/>
    </source>
</evidence>
<dbReference type="InterPro" id="IPR017871">
    <property type="entry name" value="ABC_transporter-like_CS"/>
</dbReference>
<feature type="domain" description="CBS" evidence="10">
    <location>
        <begin position="340"/>
        <end position="397"/>
    </location>
</feature>
<dbReference type="OrthoDB" id="9802264at2"/>
<organism evidence="12 14">
    <name type="scientific">Streptococcus iniae</name>
    <name type="common">Streptococcus shiloi</name>
    <dbReference type="NCBI Taxonomy" id="1346"/>
    <lineage>
        <taxon>Bacteria</taxon>
        <taxon>Bacillati</taxon>
        <taxon>Bacillota</taxon>
        <taxon>Bacilli</taxon>
        <taxon>Lactobacillales</taxon>
        <taxon>Streptococcaceae</taxon>
        <taxon>Streptococcus</taxon>
    </lineage>
</organism>
<dbReference type="STRING" id="1346.BMF34_09500"/>
<dbReference type="KEGG" id="siq:DQ08_09535"/>
<dbReference type="SUPFAM" id="SSF52540">
    <property type="entry name" value="P-loop containing nucleoside triphosphate hydrolases"/>
    <property type="match status" value="1"/>
</dbReference>
<keyword evidence="5" id="KW-0029">Amino-acid transport</keyword>
<reference evidence="12 14" key="2">
    <citation type="submission" date="2018-06" db="EMBL/GenBank/DDBJ databases">
        <title>Mutators as drivers of adaptation in pathogenic bacteria and a risk factor for host jumps and vaccine escape.</title>
        <authorList>
            <person name="Barnes A.C."/>
            <person name="Silayeva O."/>
        </authorList>
    </citation>
    <scope>NUCLEOTIDE SEQUENCE [LARGE SCALE GENOMIC DNA]</scope>
    <source>
        <strain evidence="12 14">QMA0445</strain>
    </source>
</reference>
<feature type="domain" description="ABC transporter" evidence="9">
    <location>
        <begin position="29"/>
        <end position="265"/>
    </location>
</feature>
<dbReference type="PROSITE" id="PS50893">
    <property type="entry name" value="ABC_TRANSPORTER_2"/>
    <property type="match status" value="1"/>
</dbReference>
<evidence type="ECO:0000313" key="11">
    <source>
        <dbReference type="EMBL" id="AHY16666.1"/>
    </source>
</evidence>
<dbReference type="EC" id="7.6.2.9" evidence="8"/>
<dbReference type="Pfam" id="PF00571">
    <property type="entry name" value="CBS"/>
    <property type="match status" value="1"/>
</dbReference>
<keyword evidence="6 7" id="KW-0129">CBS domain</keyword>
<dbReference type="InterPro" id="IPR051921">
    <property type="entry name" value="ABC_osmolyte_uptake_ATP-bind"/>
</dbReference>
<dbReference type="GO" id="GO:0031460">
    <property type="term" value="P:glycine betaine transport"/>
    <property type="evidence" value="ECO:0007669"/>
    <property type="project" value="InterPro"/>
</dbReference>
<dbReference type="KEGG" id="sio:DW64_09520"/>
<evidence type="ECO:0000313" key="13">
    <source>
        <dbReference type="Proteomes" id="UP000025245"/>
    </source>
</evidence>
<evidence type="ECO:0000256" key="6">
    <source>
        <dbReference type="ARBA" id="ARBA00023122"/>
    </source>
</evidence>
<sequence length="408" mass="45136">MGNILEVKHLTKVFGKKQKAALEMVKQGKSKTEILKKTGSTVGVYDANFDVKEGEIFVIMGLSGSGKSTLVRMLNRLIEPSSGSIELAGKDISKMSTENLRHVRRHDINMVFQSFALFPHKTILENTEFGLELRGVPKAERQTLAEKALDNAGLLSFKDQYPNQLSGGMQQRVGLARALANGPKILLMDEAFSALDPLIRREMQDELIELQSTMGQTIIFISHDLNEALRIGDRIALMKDGQIMQIGTGEEILTNPANDFVREFVEDVDRSKVLTAQNIMIKPITTTVEIDGPQVALNRMHTEEVSMLMATNRRRQLVGTLTADAAIEARKKGLALSEVIDRDVITVTEDTIITDILPLIYDSSTPIAVTDANNRLLGVIIRGRVIEALANIQEDDQTSADTLEKEQV</sequence>
<comment type="similarity">
    <text evidence="1 8">Belongs to the ABC transporter superfamily.</text>
</comment>
<dbReference type="NCBIfam" id="TIGR01186">
    <property type="entry name" value="proV"/>
    <property type="match status" value="1"/>
</dbReference>
<keyword evidence="8" id="KW-0472">Membrane</keyword>
<keyword evidence="2 8" id="KW-0813">Transport</keyword>
<dbReference type="EMBL" id="CP007586">
    <property type="protein sequence ID" value="AHY16666.1"/>
    <property type="molecule type" value="Genomic_DNA"/>
</dbReference>
<evidence type="ECO:0000256" key="8">
    <source>
        <dbReference type="RuleBase" id="RU369116"/>
    </source>
</evidence>
<dbReference type="GO" id="GO:0005524">
    <property type="term" value="F:ATP binding"/>
    <property type="evidence" value="ECO:0007669"/>
    <property type="project" value="UniProtKB-UniRule"/>
</dbReference>
<dbReference type="GO" id="GO:0015418">
    <property type="term" value="F:ABC-type quaternary ammonium compound transporting activity"/>
    <property type="evidence" value="ECO:0007669"/>
    <property type="project" value="UniProtKB-EC"/>
</dbReference>
<dbReference type="GeneID" id="35766016"/>
<dbReference type="Proteomes" id="UP000269148">
    <property type="component" value="Unassembled WGS sequence"/>
</dbReference>
<evidence type="ECO:0000256" key="7">
    <source>
        <dbReference type="PROSITE-ProRule" id="PRU00703"/>
    </source>
</evidence>
<evidence type="ECO:0000256" key="4">
    <source>
        <dbReference type="ARBA" id="ARBA00022840"/>
    </source>
</evidence>
<evidence type="ECO:0000313" key="12">
    <source>
        <dbReference type="EMBL" id="RLU54741.1"/>
    </source>
</evidence>
<dbReference type="RefSeq" id="WP_003100292.1">
    <property type="nucleotide sequence ID" value="NZ_CP010783.1"/>
</dbReference>
<dbReference type="GO" id="GO:0006970">
    <property type="term" value="P:response to osmotic stress"/>
    <property type="evidence" value="ECO:0007669"/>
    <property type="project" value="UniProtKB-ARBA"/>
</dbReference>
<dbReference type="EMBL" id="QLQD01000083">
    <property type="protein sequence ID" value="RLU54741.1"/>
    <property type="molecule type" value="Genomic_DNA"/>
</dbReference>
<evidence type="ECO:0000256" key="3">
    <source>
        <dbReference type="ARBA" id="ARBA00022741"/>
    </source>
</evidence>
<dbReference type="PROSITE" id="PS00211">
    <property type="entry name" value="ABC_TRANSPORTER_1"/>
    <property type="match status" value="1"/>
</dbReference>
<reference evidence="11 13" key="1">
    <citation type="journal article" date="2014" name="Genome Announc.">
        <title>Complete Genome Sequence of a Virulent Strain, Streptococcus iniae ISET0901, Isolated from Diseased Tilapia.</title>
        <authorList>
            <person name="Pridgeon J.W."/>
            <person name="Zhang D."/>
            <person name="Zhang L."/>
        </authorList>
    </citation>
    <scope>NUCLEOTIDE SEQUENCE [LARGE SCALE GENOMIC DNA]</scope>
    <source>
        <strain evidence="11 13">ISET0901</strain>
    </source>
</reference>
<dbReference type="Pfam" id="PF00005">
    <property type="entry name" value="ABC_tran"/>
    <property type="match status" value="1"/>
</dbReference>
<keyword evidence="8" id="KW-1003">Cell membrane</keyword>
<protein>
    <recommendedName>
        <fullName evidence="8">Quaternary amine transport ATP-binding protein</fullName>
        <ecNumber evidence="8">7.6.2.9</ecNumber>
    </recommendedName>
</protein>
<dbReference type="InterPro" id="IPR003439">
    <property type="entry name" value="ABC_transporter-like_ATP-bd"/>
</dbReference>
<evidence type="ECO:0000256" key="1">
    <source>
        <dbReference type="ARBA" id="ARBA00005417"/>
    </source>
</evidence>
<comment type="subunit">
    <text evidence="8">The complex is probably composed of two ATP-binding proteins, two transmembrane proteins and a solute-binding protein.</text>
</comment>
<dbReference type="Gene3D" id="3.10.580.10">
    <property type="entry name" value="CBS-domain"/>
    <property type="match status" value="1"/>
</dbReference>
<keyword evidence="4 8" id="KW-0067">ATP-binding</keyword>
<evidence type="ECO:0000256" key="5">
    <source>
        <dbReference type="ARBA" id="ARBA00022970"/>
    </source>
</evidence>
<proteinExistence type="inferred from homology"/>
<evidence type="ECO:0000256" key="2">
    <source>
        <dbReference type="ARBA" id="ARBA00022448"/>
    </source>
</evidence>
<dbReference type="Proteomes" id="UP000025245">
    <property type="component" value="Chromosome"/>
</dbReference>
<dbReference type="InterPro" id="IPR000644">
    <property type="entry name" value="CBS_dom"/>
</dbReference>
<dbReference type="SMR" id="A0A1J0N1E7"/>
<comment type="catalytic activity">
    <reaction evidence="8">
        <text>a quaternary ammonium(out) + ATP + H2O = a quaternary ammonium(in) + ADP + phosphate + H(+)</text>
        <dbReference type="Rhea" id="RHEA:11036"/>
        <dbReference type="ChEBI" id="CHEBI:15377"/>
        <dbReference type="ChEBI" id="CHEBI:15378"/>
        <dbReference type="ChEBI" id="CHEBI:30616"/>
        <dbReference type="ChEBI" id="CHEBI:35267"/>
        <dbReference type="ChEBI" id="CHEBI:43474"/>
        <dbReference type="ChEBI" id="CHEBI:456216"/>
    </reaction>
</comment>
<dbReference type="eggNOG" id="COG4175">
    <property type="taxonomic scope" value="Bacteria"/>
</dbReference>
<dbReference type="FunFam" id="3.40.50.300:FF:000201">
    <property type="entry name" value="Glycine betaine/L-proline ABC transporter ATP-binding protein"/>
    <property type="match status" value="1"/>
</dbReference>
<keyword evidence="13" id="KW-1185">Reference proteome</keyword>
<evidence type="ECO:0000259" key="10">
    <source>
        <dbReference type="PROSITE" id="PS51371"/>
    </source>
</evidence>
<dbReference type="AlphaFoldDB" id="A0A1J0N1E7"/>
<dbReference type="CDD" id="cd03294">
    <property type="entry name" value="ABC_Pro_Gly_Betaine"/>
    <property type="match status" value="1"/>
</dbReference>
<dbReference type="GO" id="GO:0005886">
    <property type="term" value="C:plasma membrane"/>
    <property type="evidence" value="ECO:0007669"/>
    <property type="project" value="UniProtKB-SubCell"/>
</dbReference>
<dbReference type="PANTHER" id="PTHR43869">
    <property type="entry name" value="GLYCINE BETAINE/PROLINE BETAINE TRANSPORT SYSTEM ATP-BINDING PROTEIN PROV"/>
    <property type="match status" value="1"/>
</dbReference>
<dbReference type="InterPro" id="IPR005892">
    <property type="entry name" value="Gly-betaine_transp_ATP-bd"/>
</dbReference>
<dbReference type="PANTHER" id="PTHR43869:SF1">
    <property type="entry name" value="GLYCINE BETAINE_PROLINE BETAINE TRANSPORT SYSTEM ATP-BINDING PROTEIN PROV"/>
    <property type="match status" value="1"/>
</dbReference>
<name>A0A1J0N1E7_STRIN</name>
<evidence type="ECO:0000313" key="14">
    <source>
        <dbReference type="Proteomes" id="UP000269148"/>
    </source>
</evidence>
<dbReference type="SUPFAM" id="SSF54631">
    <property type="entry name" value="CBS-domain pair"/>
    <property type="match status" value="1"/>
</dbReference>
<comment type="subcellular location">
    <subcellularLocation>
        <location evidence="8">Cell inner membrane</location>
        <topology evidence="8">Peripheral membrane protein</topology>
    </subcellularLocation>
</comment>
<accession>A0A1J0N1E7</accession>
<dbReference type="InterPro" id="IPR003593">
    <property type="entry name" value="AAA+_ATPase"/>
</dbReference>
<dbReference type="InterPro" id="IPR027417">
    <property type="entry name" value="P-loop_NTPase"/>
</dbReference>
<keyword evidence="3 8" id="KW-0547">Nucleotide-binding</keyword>